<evidence type="ECO:0000313" key="1">
    <source>
        <dbReference type="EMBL" id="QOV19693.1"/>
    </source>
</evidence>
<organism evidence="1 2">
    <name type="scientific">Blautia liquoris</name>
    <dbReference type="NCBI Taxonomy" id="2779518"/>
    <lineage>
        <taxon>Bacteria</taxon>
        <taxon>Bacillati</taxon>
        <taxon>Bacillota</taxon>
        <taxon>Clostridia</taxon>
        <taxon>Lachnospirales</taxon>
        <taxon>Lachnospiraceae</taxon>
        <taxon>Blautia</taxon>
    </lineage>
</organism>
<proteinExistence type="predicted"/>
<dbReference type="AlphaFoldDB" id="A0A7M2RH80"/>
<dbReference type="RefSeq" id="WP_193736013.1">
    <property type="nucleotide sequence ID" value="NZ_CP063304.1"/>
</dbReference>
<dbReference type="EMBL" id="CP063304">
    <property type="protein sequence ID" value="QOV19693.1"/>
    <property type="molecule type" value="Genomic_DNA"/>
</dbReference>
<dbReference type="InterPro" id="IPR014202">
    <property type="entry name" value="Spore_II_R"/>
</dbReference>
<accession>A0A7M2RH80</accession>
<name>A0A7M2RH80_9FIRM</name>
<reference evidence="1 2" key="1">
    <citation type="submission" date="2020-10" db="EMBL/GenBank/DDBJ databases">
        <title>Blautia liquoris sp.nov., isolated from the mud in a fermentation cellar used for the production of Chinese strong-flavoured liquor.</title>
        <authorList>
            <person name="Lu L."/>
        </authorList>
    </citation>
    <scope>NUCLEOTIDE SEQUENCE [LARGE SCALE GENOMIC DNA]</scope>
    <source>
        <strain evidence="1 2">LZLJ-3</strain>
    </source>
</reference>
<protein>
    <submittedName>
        <fullName evidence="1">Stage II sporulation protein R</fullName>
    </submittedName>
</protein>
<keyword evidence="2" id="KW-1185">Reference proteome</keyword>
<dbReference type="KEGG" id="bliq:INP51_01570"/>
<dbReference type="NCBIfam" id="TIGR02837">
    <property type="entry name" value="spore_II_R"/>
    <property type="match status" value="1"/>
</dbReference>
<gene>
    <name evidence="1" type="primary">spoIIR</name>
    <name evidence="1" type="ORF">INP51_01570</name>
</gene>
<evidence type="ECO:0000313" key="2">
    <source>
        <dbReference type="Proteomes" id="UP000593601"/>
    </source>
</evidence>
<dbReference type="Pfam" id="PF09551">
    <property type="entry name" value="Spore_II_R"/>
    <property type="match status" value="1"/>
</dbReference>
<dbReference type="Proteomes" id="UP000593601">
    <property type="component" value="Chromosome"/>
</dbReference>
<sequence length="203" mass="23452">MRRSVITWAAAIFMGIFAAIFAGETQGKEAALQQEIAKEVIRFHVLADSDQVKDQEIKLEVKECLLDHINFLIRDAGSLEETKAILKNNTDYLQREAKKCLKKKGNMDSVTVSYETDHFPVKSYGEYTFPAGQYEALRVKIGRARGHNWWCMLYPSLCFQDSLHPVLKEEKLDQVLSDDAYDSILKTEKPHFTFRWFDLKLPE</sequence>